<dbReference type="GO" id="GO:0000398">
    <property type="term" value="P:mRNA splicing, via spliceosome"/>
    <property type="evidence" value="ECO:0007669"/>
    <property type="project" value="TreeGrafter"/>
</dbReference>
<proteinExistence type="predicted"/>
<keyword evidence="2" id="KW-1185">Reference proteome</keyword>
<gene>
    <name evidence="1" type="ORF">CLODIP_2_CD16147</name>
</gene>
<dbReference type="Proteomes" id="UP000494165">
    <property type="component" value="Unassembled WGS sequence"/>
</dbReference>
<dbReference type="EMBL" id="CADEPI010000023">
    <property type="protein sequence ID" value="CAB3365975.1"/>
    <property type="molecule type" value="Genomic_DNA"/>
</dbReference>
<reference evidence="1 2" key="1">
    <citation type="submission" date="2020-04" db="EMBL/GenBank/DDBJ databases">
        <authorList>
            <person name="Alioto T."/>
            <person name="Alioto T."/>
            <person name="Gomez Garrido J."/>
        </authorList>
    </citation>
    <scope>NUCLEOTIDE SEQUENCE [LARGE SCALE GENOMIC DNA]</scope>
</reference>
<dbReference type="AlphaFoldDB" id="A0A8S1CBZ4"/>
<dbReference type="OrthoDB" id="274726at2759"/>
<organism evidence="1 2">
    <name type="scientific">Cloeon dipterum</name>
    <dbReference type="NCBI Taxonomy" id="197152"/>
    <lineage>
        <taxon>Eukaryota</taxon>
        <taxon>Metazoa</taxon>
        <taxon>Ecdysozoa</taxon>
        <taxon>Arthropoda</taxon>
        <taxon>Hexapoda</taxon>
        <taxon>Insecta</taxon>
        <taxon>Pterygota</taxon>
        <taxon>Palaeoptera</taxon>
        <taxon>Ephemeroptera</taxon>
        <taxon>Pisciforma</taxon>
        <taxon>Baetidae</taxon>
        <taxon>Cloeon</taxon>
    </lineage>
</organism>
<name>A0A8S1CBZ4_9INSE</name>
<evidence type="ECO:0008006" key="3">
    <source>
        <dbReference type="Google" id="ProtNLM"/>
    </source>
</evidence>
<dbReference type="Pfam" id="PF07189">
    <property type="entry name" value="SF3b10"/>
    <property type="match status" value="1"/>
</dbReference>
<sequence length="132" mass="15590">MTDQGNQQPVIWSNQYTKSKLESVSDQQRPLYALHCAVWSVYLFMRLFECGIKTNRSISFTFINCELQWVSDTTKFEWLVNQHRDSYSSYIGHHDLLNFFAITENETKARMKFQLMEKMLQPCGPPPEKPED</sequence>
<dbReference type="PANTHER" id="PTHR20978:SF0">
    <property type="entry name" value="SPLICING FACTOR 3B SUBUNIT 5"/>
    <property type="match status" value="1"/>
</dbReference>
<dbReference type="InterPro" id="IPR009846">
    <property type="entry name" value="SF3b5/RDS3-10"/>
</dbReference>
<protein>
    <recommendedName>
        <fullName evidence="3">Splicing factor 3B subunit 5</fullName>
    </recommendedName>
</protein>
<dbReference type="PANTHER" id="PTHR20978">
    <property type="entry name" value="SPLICING FACTOR 3B SUBUNIT 5"/>
    <property type="match status" value="1"/>
</dbReference>
<comment type="caution">
    <text evidence="1">The sequence shown here is derived from an EMBL/GenBank/DDBJ whole genome shotgun (WGS) entry which is preliminary data.</text>
</comment>
<evidence type="ECO:0000313" key="2">
    <source>
        <dbReference type="Proteomes" id="UP000494165"/>
    </source>
</evidence>
<accession>A0A8S1CBZ4</accession>
<dbReference type="GO" id="GO:0005686">
    <property type="term" value="C:U2 snRNP"/>
    <property type="evidence" value="ECO:0007669"/>
    <property type="project" value="TreeGrafter"/>
</dbReference>
<evidence type="ECO:0000313" key="1">
    <source>
        <dbReference type="EMBL" id="CAB3365975.1"/>
    </source>
</evidence>
<dbReference type="GO" id="GO:0071011">
    <property type="term" value="C:precatalytic spliceosome"/>
    <property type="evidence" value="ECO:0007669"/>
    <property type="project" value="TreeGrafter"/>
</dbReference>